<protein>
    <recommendedName>
        <fullName evidence="5">DUF4190 domain-containing protein</fullName>
    </recommendedName>
</protein>
<gene>
    <name evidence="3" type="ORF">A2675_01030</name>
</gene>
<evidence type="ECO:0000256" key="1">
    <source>
        <dbReference type="SAM" id="Phobius"/>
    </source>
</evidence>
<reference evidence="3 4" key="1">
    <citation type="journal article" date="2016" name="Nat. Commun.">
        <title>Thousands of microbial genomes shed light on interconnected biogeochemical processes in an aquifer system.</title>
        <authorList>
            <person name="Anantharaman K."/>
            <person name="Brown C.T."/>
            <person name="Hug L.A."/>
            <person name="Sharon I."/>
            <person name="Castelle C.J."/>
            <person name="Probst A.J."/>
            <person name="Thomas B.C."/>
            <person name="Singh A."/>
            <person name="Wilkins M.J."/>
            <person name="Karaoz U."/>
            <person name="Brodie E.L."/>
            <person name="Williams K.H."/>
            <person name="Hubbard S.S."/>
            <person name="Banfield J.F."/>
        </authorList>
    </citation>
    <scope>NUCLEOTIDE SEQUENCE [LARGE SCALE GENOMIC DNA]</scope>
</reference>
<evidence type="ECO:0000313" key="3">
    <source>
        <dbReference type="EMBL" id="OHA81008.1"/>
    </source>
</evidence>
<organism evidence="3 4">
    <name type="scientific">Candidatus Yonathbacteria bacterium RIFCSPHIGHO2_01_FULL_51_10</name>
    <dbReference type="NCBI Taxonomy" id="1802723"/>
    <lineage>
        <taxon>Bacteria</taxon>
        <taxon>Candidatus Yonathiibacteriota</taxon>
    </lineage>
</organism>
<keyword evidence="1" id="KW-0472">Membrane</keyword>
<comment type="caution">
    <text evidence="3">The sequence shown here is derived from an EMBL/GenBank/DDBJ whole genome shotgun (WGS) entry which is preliminary data.</text>
</comment>
<keyword evidence="2" id="KW-0732">Signal</keyword>
<feature type="signal peptide" evidence="2">
    <location>
        <begin position="1"/>
        <end position="28"/>
    </location>
</feature>
<sequence>MNKRRFFRMVFGGAAGIAALASPYLASAAIVPCDTNCGFSDLITLAQNVVHFLLFDLAMPLAAIAFVYVGWIFLTEGSNEGSIKKAKSAGLAALIGLIVAFGAWAIVKVVVSVLFDSSQIPVDLSLSQPQYGTIIASYE</sequence>
<feature type="transmembrane region" description="Helical" evidence="1">
    <location>
        <begin position="86"/>
        <end position="107"/>
    </location>
</feature>
<dbReference type="STRING" id="1802723.A2675_01030"/>
<dbReference type="EMBL" id="MHUS01000015">
    <property type="protein sequence ID" value="OHA81008.1"/>
    <property type="molecule type" value="Genomic_DNA"/>
</dbReference>
<accession>A0A1G2S8I6</accession>
<evidence type="ECO:0000256" key="2">
    <source>
        <dbReference type="SAM" id="SignalP"/>
    </source>
</evidence>
<dbReference type="Proteomes" id="UP000176997">
    <property type="component" value="Unassembled WGS sequence"/>
</dbReference>
<dbReference type="AlphaFoldDB" id="A0A1G2S8I6"/>
<keyword evidence="1" id="KW-0812">Transmembrane</keyword>
<evidence type="ECO:0008006" key="5">
    <source>
        <dbReference type="Google" id="ProtNLM"/>
    </source>
</evidence>
<keyword evidence="1" id="KW-1133">Transmembrane helix</keyword>
<feature type="transmembrane region" description="Helical" evidence="1">
    <location>
        <begin position="52"/>
        <end position="74"/>
    </location>
</feature>
<name>A0A1G2S8I6_9BACT</name>
<feature type="chain" id="PRO_5009584354" description="DUF4190 domain-containing protein" evidence="2">
    <location>
        <begin position="29"/>
        <end position="139"/>
    </location>
</feature>
<evidence type="ECO:0000313" key="4">
    <source>
        <dbReference type="Proteomes" id="UP000176997"/>
    </source>
</evidence>
<proteinExistence type="predicted"/>